<dbReference type="SUPFAM" id="SSF52821">
    <property type="entry name" value="Rhodanese/Cell cycle control phosphatase"/>
    <property type="match status" value="1"/>
</dbReference>
<dbReference type="Proteomes" id="UP000008467">
    <property type="component" value="Chromosome"/>
</dbReference>
<dbReference type="AlphaFoldDB" id="F2JGH1"/>
<feature type="domain" description="Rhodanese" evidence="1">
    <location>
        <begin position="22"/>
        <end position="106"/>
    </location>
</feature>
<dbReference type="InterPro" id="IPR001763">
    <property type="entry name" value="Rhodanese-like_dom"/>
</dbReference>
<sequence>MFSIFNRNNNKETIWAEDLDDMLDDIHLIDIREGYELLSGKVKTAQHIPMGNLLSTPERYLNQDEKYYIMCQSGMRSMRTVKALQEKGYNVVNVKGGMAAYKGRNRI</sequence>
<dbReference type="InterPro" id="IPR036873">
    <property type="entry name" value="Rhodanese-like_dom_sf"/>
</dbReference>
<dbReference type="PROSITE" id="PS50206">
    <property type="entry name" value="RHODANESE_3"/>
    <property type="match status" value="1"/>
</dbReference>
<gene>
    <name evidence="2" type="ordered locus">Clole_1197</name>
</gene>
<dbReference type="Pfam" id="PF00581">
    <property type="entry name" value="Rhodanese"/>
    <property type="match status" value="1"/>
</dbReference>
<dbReference type="SMART" id="SM00450">
    <property type="entry name" value="RHOD"/>
    <property type="match status" value="1"/>
</dbReference>
<dbReference type="eggNOG" id="COG0607">
    <property type="taxonomic scope" value="Bacteria"/>
</dbReference>
<dbReference type="InterPro" id="IPR050229">
    <property type="entry name" value="GlpE_sulfurtransferase"/>
</dbReference>
<dbReference type="PANTHER" id="PTHR43031">
    <property type="entry name" value="FAD-DEPENDENT OXIDOREDUCTASE"/>
    <property type="match status" value="1"/>
</dbReference>
<dbReference type="EMBL" id="CP002582">
    <property type="protein sequence ID" value="ADZ82926.1"/>
    <property type="molecule type" value="Genomic_DNA"/>
</dbReference>
<dbReference type="STRING" id="642492.Clole_1197"/>
<dbReference type="HOGENOM" id="CLU_089574_13_2_9"/>
<dbReference type="RefSeq" id="WP_013656225.1">
    <property type="nucleotide sequence ID" value="NC_015275.1"/>
</dbReference>
<dbReference type="Gene3D" id="3.40.250.10">
    <property type="entry name" value="Rhodanese-like domain"/>
    <property type="match status" value="1"/>
</dbReference>
<evidence type="ECO:0000313" key="3">
    <source>
        <dbReference type="Proteomes" id="UP000008467"/>
    </source>
</evidence>
<dbReference type="CDD" id="cd00158">
    <property type="entry name" value="RHOD"/>
    <property type="match status" value="1"/>
</dbReference>
<dbReference type="KEGG" id="cle:Clole_1197"/>
<dbReference type="PANTHER" id="PTHR43031:SF17">
    <property type="entry name" value="SULFURTRANSFERASE YTWF-RELATED"/>
    <property type="match status" value="1"/>
</dbReference>
<organism evidence="2 3">
    <name type="scientific">Cellulosilyticum lentocellum (strain ATCC 49066 / DSM 5427 / NCIMB 11756 / RHM5)</name>
    <name type="common">Clostridium lentocellum</name>
    <dbReference type="NCBI Taxonomy" id="642492"/>
    <lineage>
        <taxon>Bacteria</taxon>
        <taxon>Bacillati</taxon>
        <taxon>Bacillota</taxon>
        <taxon>Clostridia</taxon>
        <taxon>Lachnospirales</taxon>
        <taxon>Cellulosilyticaceae</taxon>
        <taxon>Cellulosilyticum</taxon>
    </lineage>
</organism>
<proteinExistence type="predicted"/>
<accession>F2JGH1</accession>
<reference evidence="2 3" key="1">
    <citation type="journal article" date="2011" name="J. Bacteriol.">
        <title>Complete genome sequence of the cellulose-degrading bacterium Cellulosilyticum lentocellum.</title>
        <authorList>
            <consortium name="US DOE Joint Genome Institute"/>
            <person name="Miller D.A."/>
            <person name="Suen G."/>
            <person name="Bruce D."/>
            <person name="Copeland A."/>
            <person name="Cheng J.F."/>
            <person name="Detter C."/>
            <person name="Goodwin L.A."/>
            <person name="Han C.S."/>
            <person name="Hauser L.J."/>
            <person name="Land M.L."/>
            <person name="Lapidus A."/>
            <person name="Lucas S."/>
            <person name="Meincke L."/>
            <person name="Pitluck S."/>
            <person name="Tapia R."/>
            <person name="Teshima H."/>
            <person name="Woyke T."/>
            <person name="Fox B.G."/>
            <person name="Angert E.R."/>
            <person name="Currie C.R."/>
        </authorList>
    </citation>
    <scope>NUCLEOTIDE SEQUENCE [LARGE SCALE GENOMIC DNA]</scope>
    <source>
        <strain evidence="3">ATCC 49066 / DSM 5427 / NCIMB 11756 / RHM5</strain>
    </source>
</reference>
<protein>
    <submittedName>
        <fullName evidence="2">Rhodanese-like protein</fullName>
    </submittedName>
</protein>
<evidence type="ECO:0000259" key="1">
    <source>
        <dbReference type="PROSITE" id="PS50206"/>
    </source>
</evidence>
<keyword evidence="3" id="KW-1185">Reference proteome</keyword>
<name>F2JGH1_CELLD</name>
<evidence type="ECO:0000313" key="2">
    <source>
        <dbReference type="EMBL" id="ADZ82926.1"/>
    </source>
</evidence>